<keyword evidence="16" id="KW-0234">DNA repair</keyword>
<dbReference type="InterPro" id="IPR014144">
    <property type="entry name" value="LigD_PE_domain"/>
</dbReference>
<evidence type="ECO:0000256" key="6">
    <source>
        <dbReference type="ARBA" id="ARBA00022722"/>
    </source>
</evidence>
<feature type="region of interest" description="Disordered" evidence="21">
    <location>
        <begin position="196"/>
        <end position="241"/>
    </location>
</feature>
<evidence type="ECO:0000313" key="24">
    <source>
        <dbReference type="Proteomes" id="UP000609531"/>
    </source>
</evidence>
<keyword evidence="15" id="KW-0233">DNA recombination</keyword>
<dbReference type="GO" id="GO:0046872">
    <property type="term" value="F:metal ion binding"/>
    <property type="evidence" value="ECO:0007669"/>
    <property type="project" value="UniProtKB-KW"/>
</dbReference>
<dbReference type="InterPro" id="IPR014146">
    <property type="entry name" value="LigD_ligase_dom"/>
</dbReference>
<dbReference type="PANTHER" id="PTHR42705">
    <property type="entry name" value="BIFUNCTIONAL NON-HOMOLOGOUS END JOINING PROTEIN LIGD"/>
    <property type="match status" value="1"/>
</dbReference>
<evidence type="ECO:0000256" key="14">
    <source>
        <dbReference type="ARBA" id="ARBA00023125"/>
    </source>
</evidence>
<dbReference type="Gene3D" id="3.30.470.30">
    <property type="entry name" value="DNA ligase/mRNA capping enzyme"/>
    <property type="match status" value="1"/>
</dbReference>
<evidence type="ECO:0000256" key="9">
    <source>
        <dbReference type="ARBA" id="ARBA00022763"/>
    </source>
</evidence>
<dbReference type="GO" id="GO:0004527">
    <property type="term" value="F:exonuclease activity"/>
    <property type="evidence" value="ECO:0007669"/>
    <property type="project" value="UniProtKB-KW"/>
</dbReference>
<keyword evidence="3 23" id="KW-0436">Ligase</keyword>
<evidence type="ECO:0000256" key="15">
    <source>
        <dbReference type="ARBA" id="ARBA00023172"/>
    </source>
</evidence>
<feature type="domain" description="ATP-dependent DNA ligase family profile" evidence="22">
    <location>
        <begin position="345"/>
        <end position="466"/>
    </location>
</feature>
<evidence type="ECO:0000256" key="4">
    <source>
        <dbReference type="ARBA" id="ARBA00022679"/>
    </source>
</evidence>
<protein>
    <recommendedName>
        <fullName evidence="2">DNA ligase (ATP)</fullName>
        <ecNumber evidence="2">6.5.1.1</ecNumber>
    </recommendedName>
    <alternativeName>
        <fullName evidence="19">NHEJ DNA polymerase</fullName>
    </alternativeName>
</protein>
<dbReference type="Pfam" id="PF21686">
    <property type="entry name" value="LigD_Prim-Pol"/>
    <property type="match status" value="1"/>
</dbReference>
<dbReference type="Gene3D" id="3.90.920.10">
    <property type="entry name" value="DNA primase, PRIM domain"/>
    <property type="match status" value="1"/>
</dbReference>
<dbReference type="EC" id="6.5.1.1" evidence="2"/>
<evidence type="ECO:0000256" key="2">
    <source>
        <dbReference type="ARBA" id="ARBA00012727"/>
    </source>
</evidence>
<keyword evidence="7" id="KW-0479">Metal-binding</keyword>
<feature type="compositionally biased region" description="Basic and acidic residues" evidence="21">
    <location>
        <begin position="18"/>
        <end position="31"/>
    </location>
</feature>
<evidence type="ECO:0000256" key="11">
    <source>
        <dbReference type="ARBA" id="ARBA00022839"/>
    </source>
</evidence>
<evidence type="ECO:0000256" key="3">
    <source>
        <dbReference type="ARBA" id="ARBA00022598"/>
    </source>
</evidence>
<dbReference type="GO" id="GO:0006310">
    <property type="term" value="P:DNA recombination"/>
    <property type="evidence" value="ECO:0007669"/>
    <property type="project" value="UniProtKB-KW"/>
</dbReference>
<evidence type="ECO:0000256" key="8">
    <source>
        <dbReference type="ARBA" id="ARBA00022741"/>
    </source>
</evidence>
<dbReference type="GO" id="GO:0006281">
    <property type="term" value="P:DNA repair"/>
    <property type="evidence" value="ECO:0007669"/>
    <property type="project" value="UniProtKB-KW"/>
</dbReference>
<evidence type="ECO:0000256" key="20">
    <source>
        <dbReference type="ARBA" id="ARBA00034003"/>
    </source>
</evidence>
<keyword evidence="24" id="KW-1185">Reference proteome</keyword>
<dbReference type="PROSITE" id="PS50160">
    <property type="entry name" value="DNA_LIGASE_A3"/>
    <property type="match status" value="1"/>
</dbReference>
<dbReference type="InterPro" id="IPR012309">
    <property type="entry name" value="DNA_ligase_ATP-dep_C"/>
</dbReference>
<evidence type="ECO:0000256" key="17">
    <source>
        <dbReference type="ARBA" id="ARBA00023211"/>
    </source>
</evidence>
<keyword evidence="17" id="KW-0464">Manganese</keyword>
<evidence type="ECO:0000256" key="7">
    <source>
        <dbReference type="ARBA" id="ARBA00022723"/>
    </source>
</evidence>
<dbReference type="InterPro" id="IPR014143">
    <property type="entry name" value="NHEJ_ligase_prk"/>
</dbReference>
<dbReference type="GO" id="GO:0003910">
    <property type="term" value="F:DNA ligase (ATP) activity"/>
    <property type="evidence" value="ECO:0007669"/>
    <property type="project" value="UniProtKB-EC"/>
</dbReference>
<evidence type="ECO:0000256" key="12">
    <source>
        <dbReference type="ARBA" id="ARBA00022840"/>
    </source>
</evidence>
<dbReference type="AlphaFoldDB" id="A0A934IRQ5"/>
<dbReference type="RefSeq" id="WP_198883331.1">
    <property type="nucleotide sequence ID" value="NZ_JAEKJA010000015.1"/>
</dbReference>
<dbReference type="NCBIfam" id="TIGR02777">
    <property type="entry name" value="LigD_PE_dom"/>
    <property type="match status" value="1"/>
</dbReference>
<feature type="region of interest" description="Disordered" evidence="21">
    <location>
        <begin position="18"/>
        <end position="39"/>
    </location>
</feature>
<dbReference type="Gene3D" id="3.30.1490.70">
    <property type="match status" value="1"/>
</dbReference>
<evidence type="ECO:0000256" key="5">
    <source>
        <dbReference type="ARBA" id="ARBA00022695"/>
    </source>
</evidence>
<dbReference type="Pfam" id="PF04679">
    <property type="entry name" value="DNA_ligase_A_C"/>
    <property type="match status" value="1"/>
</dbReference>
<proteinExistence type="predicted"/>
<dbReference type="GO" id="GO:0005524">
    <property type="term" value="F:ATP binding"/>
    <property type="evidence" value="ECO:0007669"/>
    <property type="project" value="UniProtKB-KW"/>
</dbReference>
<dbReference type="GO" id="GO:0003677">
    <property type="term" value="F:DNA binding"/>
    <property type="evidence" value="ECO:0007669"/>
    <property type="project" value="UniProtKB-KW"/>
</dbReference>
<dbReference type="PANTHER" id="PTHR42705:SF2">
    <property type="entry name" value="BIFUNCTIONAL NON-HOMOLOGOUS END JOINING PROTEIN LIGD"/>
    <property type="match status" value="1"/>
</dbReference>
<dbReference type="InterPro" id="IPR012310">
    <property type="entry name" value="DNA_ligase_ATP-dep_cent"/>
</dbReference>
<keyword evidence="11" id="KW-0269">Exonuclease</keyword>
<dbReference type="CDD" id="cd07971">
    <property type="entry name" value="OBF_DNA_ligase_LigD"/>
    <property type="match status" value="1"/>
</dbReference>
<dbReference type="Pfam" id="PF13298">
    <property type="entry name" value="LigD_N"/>
    <property type="match status" value="1"/>
</dbReference>
<dbReference type="NCBIfam" id="TIGR02776">
    <property type="entry name" value="NHEJ_ligase_prk"/>
    <property type="match status" value="1"/>
</dbReference>
<dbReference type="Proteomes" id="UP000609531">
    <property type="component" value="Unassembled WGS sequence"/>
</dbReference>
<keyword evidence="8" id="KW-0547">Nucleotide-binding</keyword>
<dbReference type="InterPro" id="IPR052171">
    <property type="entry name" value="NHEJ_LigD"/>
</dbReference>
<keyword evidence="14" id="KW-0238">DNA-binding</keyword>
<keyword evidence="18" id="KW-0511">Multifunctional enzyme</keyword>
<comment type="catalytic activity">
    <reaction evidence="20">
        <text>ATP + (deoxyribonucleotide)n-3'-hydroxyl + 5'-phospho-(deoxyribonucleotide)m = (deoxyribonucleotide)n+m + AMP + diphosphate.</text>
        <dbReference type="EC" id="6.5.1.1"/>
    </reaction>
</comment>
<dbReference type="InterPro" id="IPR014145">
    <property type="entry name" value="LigD_pol_dom"/>
</dbReference>
<dbReference type="Pfam" id="PF01068">
    <property type="entry name" value="DNA_ligase_A_M"/>
    <property type="match status" value="1"/>
</dbReference>
<dbReference type="NCBIfam" id="TIGR02779">
    <property type="entry name" value="NHEJ_ligase_lig"/>
    <property type="match status" value="1"/>
</dbReference>
<dbReference type="SUPFAM" id="SSF56091">
    <property type="entry name" value="DNA ligase/mRNA capping enzyme, catalytic domain"/>
    <property type="match status" value="1"/>
</dbReference>
<dbReference type="GO" id="GO:0003887">
    <property type="term" value="F:DNA-directed DNA polymerase activity"/>
    <property type="evidence" value="ECO:0007669"/>
    <property type="project" value="UniProtKB-KW"/>
</dbReference>
<organism evidence="23 24">
    <name type="scientific">Acuticoccus mangrovi</name>
    <dbReference type="NCBI Taxonomy" id="2796142"/>
    <lineage>
        <taxon>Bacteria</taxon>
        <taxon>Pseudomonadati</taxon>
        <taxon>Pseudomonadota</taxon>
        <taxon>Alphaproteobacteria</taxon>
        <taxon>Hyphomicrobiales</taxon>
        <taxon>Amorphaceae</taxon>
        <taxon>Acuticoccus</taxon>
    </lineage>
</organism>
<comment type="caution">
    <text evidence="23">The sequence shown here is derived from an EMBL/GenBank/DDBJ whole genome shotgun (WGS) entry which is preliminary data.</text>
</comment>
<keyword evidence="5" id="KW-0548">Nucleotidyltransferase</keyword>
<dbReference type="NCBIfam" id="TIGR02778">
    <property type="entry name" value="ligD_pol"/>
    <property type="match status" value="1"/>
</dbReference>
<keyword evidence="13" id="KW-0239">DNA-directed DNA polymerase</keyword>
<dbReference type="CDD" id="cd07906">
    <property type="entry name" value="Adenylation_DNA_ligase_LigD_LigC"/>
    <property type="match status" value="1"/>
</dbReference>
<comment type="cofactor">
    <cofactor evidence="1">
        <name>Mn(2+)</name>
        <dbReference type="ChEBI" id="CHEBI:29035"/>
    </cofactor>
</comment>
<evidence type="ECO:0000259" key="22">
    <source>
        <dbReference type="PROSITE" id="PS50160"/>
    </source>
</evidence>
<dbReference type="SUPFAM" id="SSF50249">
    <property type="entry name" value="Nucleic acid-binding proteins"/>
    <property type="match status" value="1"/>
</dbReference>
<dbReference type="Gene3D" id="2.40.50.140">
    <property type="entry name" value="Nucleic acid-binding proteins"/>
    <property type="match status" value="1"/>
</dbReference>
<dbReference type="InterPro" id="IPR012340">
    <property type="entry name" value="NA-bd_OB-fold"/>
</dbReference>
<evidence type="ECO:0000256" key="1">
    <source>
        <dbReference type="ARBA" id="ARBA00001936"/>
    </source>
</evidence>
<accession>A0A934IRQ5</accession>
<keyword evidence="4" id="KW-0808">Transferase</keyword>
<gene>
    <name evidence="23" type="primary">ligD</name>
    <name evidence="23" type="ORF">JCR33_17100</name>
</gene>
<feature type="compositionally biased region" description="Basic and acidic residues" evidence="21">
    <location>
        <begin position="200"/>
        <end position="236"/>
    </location>
</feature>
<evidence type="ECO:0000256" key="13">
    <source>
        <dbReference type="ARBA" id="ARBA00022932"/>
    </source>
</evidence>
<feature type="region of interest" description="Disordered" evidence="21">
    <location>
        <begin position="536"/>
        <end position="571"/>
    </location>
</feature>
<keyword evidence="6" id="KW-0540">Nuclease</keyword>
<evidence type="ECO:0000256" key="18">
    <source>
        <dbReference type="ARBA" id="ARBA00023268"/>
    </source>
</evidence>
<keyword evidence="9" id="KW-0227">DNA damage</keyword>
<sequence length="862" mass="94613">MSGVDVSRVDVSGLDRYRSKRDFDRTSEPRPKRGRRSAGLPRFVVQKHDASRLHYDFRLEHDGVLKSWAVTRGPSLDPADKRLAVETEDHPLDYAGFEGTIPADAYGGGTVMVWDEGTWEMADGKDAADGLAAGSLSFVLHGERLKGRWHLERMKPEKGRPPQWLLIKVDDEEARRTGRAVTERFTRSVVTRRTLAEIARSADPDPDAGKDRKNGAPDQAGKDRRRNAERPAERAAKSSPAVPRFVAPALCRSRKSVPRGKGWLAEVKYDGYRMILRAAEGRVALLTRTGKDWTDRFPAIADEAGRLAERGVMLDGEVVVFDDAGRSDFGALQRSLRDGADGAVYVAFDALFVDGEDLREEPIETRKQRLTALVEGLGRIRYGDHVADKQEALFAHAEALGLEGIIAKKAGSPYRSGRHDGWVKVRAVREAPFVVGAYTVGENGGLGALVVGAHAGDRLVPCGRVGTGFSASDAKRLLAALRERATRRSPFAQKLTGRGNRFVRPDLVVDVAYLAMTDEGMLRHAVFVGESGVPAQEVSLPSDHPATETDRVAASPARRSAGRPDGAANKETPMATTVFDVPLSHPDKVLYPEQNVTKAALAAHYERHMALLLPHVAGRPLTLVRCPQGRAKACFYQRHPEGLPERMARDIGEDDGLAIVAEEPADIIELVQRGVLEIHVRGARVDRPERPDRLVFDLDPGEGVAFAAVRDAAFVLRERLADMDLAAFVKTTGGKGLHVMVPIERRVEWAEAKAWTRWVAAGLAGDFPDRYLINMSKAKRKGRIFIDYLRNDLKASAVAPYSTRAREGAPFAGPLTWEALEKLETPAPFHVGDTLTQDSWKDVGAVRQRLRGKDVKTAVNAS</sequence>
<evidence type="ECO:0000256" key="16">
    <source>
        <dbReference type="ARBA" id="ARBA00023204"/>
    </source>
</evidence>
<keyword evidence="12" id="KW-0067">ATP-binding</keyword>
<evidence type="ECO:0000256" key="10">
    <source>
        <dbReference type="ARBA" id="ARBA00022801"/>
    </source>
</evidence>
<evidence type="ECO:0000313" key="23">
    <source>
        <dbReference type="EMBL" id="MBJ3777428.1"/>
    </source>
</evidence>
<reference evidence="23" key="1">
    <citation type="submission" date="2020-12" db="EMBL/GenBank/DDBJ databases">
        <title>Bacterial taxonomy.</title>
        <authorList>
            <person name="Pan X."/>
        </authorList>
    </citation>
    <scope>NUCLEOTIDE SEQUENCE</scope>
    <source>
        <strain evidence="23">B2012</strain>
    </source>
</reference>
<dbReference type="EMBL" id="JAEKJA010000015">
    <property type="protein sequence ID" value="MBJ3777428.1"/>
    <property type="molecule type" value="Genomic_DNA"/>
</dbReference>
<evidence type="ECO:0000256" key="19">
    <source>
        <dbReference type="ARBA" id="ARBA00029943"/>
    </source>
</evidence>
<evidence type="ECO:0000256" key="21">
    <source>
        <dbReference type="SAM" id="MobiDB-lite"/>
    </source>
</evidence>
<name>A0A934IRQ5_9HYPH</name>
<keyword evidence="10" id="KW-0378">Hydrolase</keyword>